<dbReference type="Gene3D" id="4.10.240.10">
    <property type="entry name" value="Zn(2)-C6 fungal-type DNA-binding domain"/>
    <property type="match status" value="1"/>
</dbReference>
<dbReference type="PANTHER" id="PTHR47784:SF5">
    <property type="entry name" value="STEROL UPTAKE CONTROL PROTEIN 2"/>
    <property type="match status" value="1"/>
</dbReference>
<name>A0A2J6PGN7_9HELO</name>
<dbReference type="Pfam" id="PF11951">
    <property type="entry name" value="Fungal_trans_2"/>
    <property type="match status" value="1"/>
</dbReference>
<evidence type="ECO:0000313" key="3">
    <source>
        <dbReference type="EMBL" id="PMD13211.1"/>
    </source>
</evidence>
<dbReference type="GO" id="GO:0001228">
    <property type="term" value="F:DNA-binding transcription activator activity, RNA polymerase II-specific"/>
    <property type="evidence" value="ECO:0007669"/>
    <property type="project" value="TreeGrafter"/>
</dbReference>
<evidence type="ECO:0000259" key="2">
    <source>
        <dbReference type="PROSITE" id="PS50048"/>
    </source>
</evidence>
<dbReference type="CDD" id="cd00067">
    <property type="entry name" value="GAL4"/>
    <property type="match status" value="1"/>
</dbReference>
<gene>
    <name evidence="3" type="ORF">NA56DRAFT_712247</name>
</gene>
<dbReference type="PANTHER" id="PTHR47784">
    <property type="entry name" value="STEROL UPTAKE CONTROL PROTEIN 2"/>
    <property type="match status" value="1"/>
</dbReference>
<dbReference type="OrthoDB" id="5386330at2759"/>
<dbReference type="SUPFAM" id="SSF57701">
    <property type="entry name" value="Zn2/Cys6 DNA-binding domain"/>
    <property type="match status" value="1"/>
</dbReference>
<protein>
    <recommendedName>
        <fullName evidence="2">Zn(2)-C6 fungal-type domain-containing protein</fullName>
    </recommendedName>
</protein>
<evidence type="ECO:0000313" key="4">
    <source>
        <dbReference type="Proteomes" id="UP000235672"/>
    </source>
</evidence>
<proteinExistence type="predicted"/>
<dbReference type="STRING" id="1745343.A0A2J6PGN7"/>
<dbReference type="AlphaFoldDB" id="A0A2J6PGN7"/>
<accession>A0A2J6PGN7</accession>
<sequence length="372" mass="41803">MQHKKAPHRKVRTGCLQCKGRRVKCDETKPRCQNCIRYPSDCSFEAVPEVSSKVQHVTPQLLPKPETSLASSGNPEFSLRDFKLLHHWTVSTSESLADNKSLQLAMRDVLPRLALDHSCLLHAMKALTALHLTRLKPEESDYYLVLATHHQNLALPLIRSELESINEENCHAVYACGHLVTKYAFASSQSLDTQVFSPGLGEVSEFLPLVRGAFSVAEHCLNWLLAGPLGPCMEKPLDGTPDLSLNPDDALYARLLPVLCANRDEDGEACCDALNALRTLLAMNSTPGQTMSTKTLVYCWPSQISQRYIELMSDRKPEALVVLAHYCIMLKKIDYFWFMKGCAARLLEQCRRDLSKDWHPHIQWPISVVGLI</sequence>
<dbReference type="EMBL" id="KZ613534">
    <property type="protein sequence ID" value="PMD13211.1"/>
    <property type="molecule type" value="Genomic_DNA"/>
</dbReference>
<dbReference type="PROSITE" id="PS50048">
    <property type="entry name" value="ZN2_CY6_FUNGAL_2"/>
    <property type="match status" value="1"/>
</dbReference>
<organism evidence="3 4">
    <name type="scientific">Hyaloscypha hepaticicola</name>
    <dbReference type="NCBI Taxonomy" id="2082293"/>
    <lineage>
        <taxon>Eukaryota</taxon>
        <taxon>Fungi</taxon>
        <taxon>Dikarya</taxon>
        <taxon>Ascomycota</taxon>
        <taxon>Pezizomycotina</taxon>
        <taxon>Leotiomycetes</taxon>
        <taxon>Helotiales</taxon>
        <taxon>Hyaloscyphaceae</taxon>
        <taxon>Hyaloscypha</taxon>
    </lineage>
</organism>
<dbReference type="GO" id="GO:0008270">
    <property type="term" value="F:zinc ion binding"/>
    <property type="evidence" value="ECO:0007669"/>
    <property type="project" value="InterPro"/>
</dbReference>
<evidence type="ECO:0000256" key="1">
    <source>
        <dbReference type="ARBA" id="ARBA00023242"/>
    </source>
</evidence>
<dbReference type="PROSITE" id="PS00463">
    <property type="entry name" value="ZN2_CY6_FUNGAL_1"/>
    <property type="match status" value="1"/>
</dbReference>
<feature type="domain" description="Zn(2)-C6 fungal-type" evidence="2">
    <location>
        <begin position="14"/>
        <end position="44"/>
    </location>
</feature>
<keyword evidence="4" id="KW-1185">Reference proteome</keyword>
<dbReference type="Pfam" id="PF00172">
    <property type="entry name" value="Zn_clus"/>
    <property type="match status" value="1"/>
</dbReference>
<dbReference type="InterPro" id="IPR021858">
    <property type="entry name" value="Fun_TF"/>
</dbReference>
<keyword evidence="1" id="KW-0539">Nucleus</keyword>
<dbReference type="InterPro" id="IPR053157">
    <property type="entry name" value="Sterol_Uptake_Regulator"/>
</dbReference>
<dbReference type="InterPro" id="IPR036864">
    <property type="entry name" value="Zn2-C6_fun-type_DNA-bd_sf"/>
</dbReference>
<dbReference type="SMART" id="SM00066">
    <property type="entry name" value="GAL4"/>
    <property type="match status" value="1"/>
</dbReference>
<dbReference type="Proteomes" id="UP000235672">
    <property type="component" value="Unassembled WGS sequence"/>
</dbReference>
<dbReference type="InterPro" id="IPR001138">
    <property type="entry name" value="Zn2Cys6_DnaBD"/>
</dbReference>
<reference evidence="3 4" key="1">
    <citation type="submission" date="2016-05" db="EMBL/GenBank/DDBJ databases">
        <title>A degradative enzymes factory behind the ericoid mycorrhizal symbiosis.</title>
        <authorList>
            <consortium name="DOE Joint Genome Institute"/>
            <person name="Martino E."/>
            <person name="Morin E."/>
            <person name="Grelet G."/>
            <person name="Kuo A."/>
            <person name="Kohler A."/>
            <person name="Daghino S."/>
            <person name="Barry K."/>
            <person name="Choi C."/>
            <person name="Cichocki N."/>
            <person name="Clum A."/>
            <person name="Copeland A."/>
            <person name="Hainaut M."/>
            <person name="Haridas S."/>
            <person name="Labutti K."/>
            <person name="Lindquist E."/>
            <person name="Lipzen A."/>
            <person name="Khouja H.-R."/>
            <person name="Murat C."/>
            <person name="Ohm R."/>
            <person name="Olson A."/>
            <person name="Spatafora J."/>
            <person name="Veneault-Fourrey C."/>
            <person name="Henrissat B."/>
            <person name="Grigoriev I."/>
            <person name="Martin F."/>
            <person name="Perotto S."/>
        </authorList>
    </citation>
    <scope>NUCLEOTIDE SEQUENCE [LARGE SCALE GENOMIC DNA]</scope>
    <source>
        <strain evidence="3 4">UAMH 7357</strain>
    </source>
</reference>